<dbReference type="Proteomes" id="UP000076154">
    <property type="component" value="Unassembled WGS sequence"/>
</dbReference>
<feature type="region of interest" description="Disordered" evidence="1">
    <location>
        <begin position="396"/>
        <end position="445"/>
    </location>
</feature>
<keyword evidence="3" id="KW-1185">Reference proteome</keyword>
<organism evidence="2 3">
    <name type="scientific">Hypsizygus marmoreus</name>
    <name type="common">White beech mushroom</name>
    <name type="synonym">Agaricus marmoreus</name>
    <dbReference type="NCBI Taxonomy" id="39966"/>
    <lineage>
        <taxon>Eukaryota</taxon>
        <taxon>Fungi</taxon>
        <taxon>Dikarya</taxon>
        <taxon>Basidiomycota</taxon>
        <taxon>Agaricomycotina</taxon>
        <taxon>Agaricomycetes</taxon>
        <taxon>Agaricomycetidae</taxon>
        <taxon>Agaricales</taxon>
        <taxon>Tricholomatineae</taxon>
        <taxon>Lyophyllaceae</taxon>
        <taxon>Hypsizygus</taxon>
    </lineage>
</organism>
<dbReference type="InParanoid" id="A0A369JNX9"/>
<proteinExistence type="predicted"/>
<sequence>MSRNDSEDMPSRKRRRVMALPDGFEKPKQVAAPKISAPKFSSGFDDGGPQPAQKPVSKSKPEVMPQFSGKPVSRSKPVSLQKPTSKTNLKHIPVPNFPLPGPTKEKDPPVFRVLPAPDLRPATKDDALPSARLNLRPPPPPPPLPVVTSSKPIVPLKYFQAPSIPAPVEKASDKRMRTISTTEIALATDLFTESGTAELAHIILHDQHPEIAGQNKDESLEWNIGMSPQKGAKYIKGKGKEAKFVKGGLASRASELISRSQTSLALWHKETEDALSSTSRRLTPDLRLRIIRILDSPAGAKPSSPRKPSVSSSNAMSPGLALCRILSTPSLKHPHLTYLLPKTLEKQYHLVVLSFPTVAPVRSRVQNRIHPRNPEDFVVGREIYAWEPWQEVSLPSQVLPPSNESSATSDPDELTAAPFPLLPSTLPPRPSSSQTGEEEEVPTADTALLCSRFVIMS</sequence>
<dbReference type="STRING" id="39966.A0A369JNX9"/>
<feature type="compositionally biased region" description="Basic and acidic residues" evidence="1">
    <location>
        <begin position="1"/>
        <end position="11"/>
    </location>
</feature>
<accession>A0A369JNX9</accession>
<gene>
    <name evidence="2" type="ORF">Hypma_009243</name>
</gene>
<feature type="compositionally biased region" description="Low complexity" evidence="1">
    <location>
        <begin position="414"/>
        <end position="424"/>
    </location>
</feature>
<dbReference type="AlphaFoldDB" id="A0A369JNX9"/>
<evidence type="ECO:0000313" key="3">
    <source>
        <dbReference type="Proteomes" id="UP000076154"/>
    </source>
</evidence>
<reference evidence="2" key="1">
    <citation type="submission" date="2018-04" db="EMBL/GenBank/DDBJ databases">
        <title>Whole genome sequencing of Hypsizygus marmoreus.</title>
        <authorList>
            <person name="Choi I.-G."/>
            <person name="Min B."/>
            <person name="Kim J.-G."/>
            <person name="Kim S."/>
            <person name="Oh Y.-L."/>
            <person name="Kong W.-S."/>
            <person name="Park H."/>
            <person name="Jeong J."/>
            <person name="Song E.-S."/>
        </authorList>
    </citation>
    <scope>NUCLEOTIDE SEQUENCE [LARGE SCALE GENOMIC DNA]</scope>
    <source>
        <strain evidence="2">51987-8</strain>
    </source>
</reference>
<feature type="region of interest" description="Disordered" evidence="1">
    <location>
        <begin position="1"/>
        <end position="122"/>
    </location>
</feature>
<dbReference type="OrthoDB" id="3215163at2759"/>
<name>A0A369JNX9_HYPMA</name>
<protein>
    <submittedName>
        <fullName evidence="2">Uncharacterized protein</fullName>
    </submittedName>
</protein>
<evidence type="ECO:0000313" key="2">
    <source>
        <dbReference type="EMBL" id="RDB23929.1"/>
    </source>
</evidence>
<evidence type="ECO:0000256" key="1">
    <source>
        <dbReference type="SAM" id="MobiDB-lite"/>
    </source>
</evidence>
<dbReference type="EMBL" id="LUEZ02000046">
    <property type="protein sequence ID" value="RDB23929.1"/>
    <property type="molecule type" value="Genomic_DNA"/>
</dbReference>
<feature type="compositionally biased region" description="Polar residues" evidence="1">
    <location>
        <begin position="396"/>
        <end position="409"/>
    </location>
</feature>
<feature type="compositionally biased region" description="Polar residues" evidence="1">
    <location>
        <begin position="76"/>
        <end position="87"/>
    </location>
</feature>
<comment type="caution">
    <text evidence="2">The sequence shown here is derived from an EMBL/GenBank/DDBJ whole genome shotgun (WGS) entry which is preliminary data.</text>
</comment>